<dbReference type="Gene3D" id="1.20.140.40">
    <property type="entry name" value="Invertase/pectin methylesterase inhibitor family protein"/>
    <property type="match status" value="1"/>
</dbReference>
<dbReference type="PANTHER" id="PTHR31080">
    <property type="entry name" value="PECTINESTERASE INHIBITOR-LIKE"/>
    <property type="match status" value="1"/>
</dbReference>
<dbReference type="Proteomes" id="UP001289374">
    <property type="component" value="Unassembled WGS sequence"/>
</dbReference>
<dbReference type="EMBL" id="JACGWL010000016">
    <property type="protein sequence ID" value="KAK4385103.1"/>
    <property type="molecule type" value="Genomic_DNA"/>
</dbReference>
<dbReference type="InterPro" id="IPR006501">
    <property type="entry name" value="Pectinesterase_inhib_dom"/>
</dbReference>
<reference evidence="4" key="1">
    <citation type="submission" date="2020-06" db="EMBL/GenBank/DDBJ databases">
        <authorList>
            <person name="Li T."/>
            <person name="Hu X."/>
            <person name="Zhang T."/>
            <person name="Song X."/>
            <person name="Zhang H."/>
            <person name="Dai N."/>
            <person name="Sheng W."/>
            <person name="Hou X."/>
            <person name="Wei L."/>
        </authorList>
    </citation>
    <scope>NUCLEOTIDE SEQUENCE</scope>
    <source>
        <strain evidence="4">K16</strain>
        <tissue evidence="4">Leaf</tissue>
    </source>
</reference>
<name>A0AAE1W1M7_9LAMI</name>
<dbReference type="CDD" id="cd15798">
    <property type="entry name" value="PMEI-like_3"/>
    <property type="match status" value="1"/>
</dbReference>
<dbReference type="PANTHER" id="PTHR31080:SF117">
    <property type="entry name" value="PLANT INVERTASE_PECTIN METHYLESTERASE INHIBITOR SUPERFAMILY PROTEIN"/>
    <property type="match status" value="1"/>
</dbReference>
<evidence type="ECO:0000313" key="5">
    <source>
        <dbReference type="Proteomes" id="UP001289374"/>
    </source>
</evidence>
<evidence type="ECO:0000313" key="4">
    <source>
        <dbReference type="EMBL" id="KAK4385103.1"/>
    </source>
</evidence>
<evidence type="ECO:0000256" key="2">
    <source>
        <dbReference type="SAM" id="SignalP"/>
    </source>
</evidence>
<gene>
    <name evidence="4" type="ORF">Sango_2634300</name>
</gene>
<dbReference type="AlphaFoldDB" id="A0AAE1W1M7"/>
<evidence type="ECO:0000256" key="1">
    <source>
        <dbReference type="ARBA" id="ARBA00022729"/>
    </source>
</evidence>
<dbReference type="SUPFAM" id="SSF101148">
    <property type="entry name" value="Plant invertase/pectin methylesterase inhibitor"/>
    <property type="match status" value="1"/>
</dbReference>
<evidence type="ECO:0000259" key="3">
    <source>
        <dbReference type="SMART" id="SM00856"/>
    </source>
</evidence>
<dbReference type="InterPro" id="IPR051955">
    <property type="entry name" value="PME_Inhibitor"/>
</dbReference>
<feature type="signal peptide" evidence="2">
    <location>
        <begin position="1"/>
        <end position="28"/>
    </location>
</feature>
<organism evidence="4 5">
    <name type="scientific">Sesamum angolense</name>
    <dbReference type="NCBI Taxonomy" id="2727404"/>
    <lineage>
        <taxon>Eukaryota</taxon>
        <taxon>Viridiplantae</taxon>
        <taxon>Streptophyta</taxon>
        <taxon>Embryophyta</taxon>
        <taxon>Tracheophyta</taxon>
        <taxon>Spermatophyta</taxon>
        <taxon>Magnoliopsida</taxon>
        <taxon>eudicotyledons</taxon>
        <taxon>Gunneridae</taxon>
        <taxon>Pentapetalae</taxon>
        <taxon>asterids</taxon>
        <taxon>lamiids</taxon>
        <taxon>Lamiales</taxon>
        <taxon>Pedaliaceae</taxon>
        <taxon>Sesamum</taxon>
    </lineage>
</organism>
<feature type="domain" description="Pectinesterase inhibitor" evidence="3">
    <location>
        <begin position="36"/>
        <end position="193"/>
    </location>
</feature>
<dbReference type="SMART" id="SM00856">
    <property type="entry name" value="PMEI"/>
    <property type="match status" value="1"/>
</dbReference>
<sequence length="202" mass="21519">METYTSKSVATLLILLTFISSSVHSGSAARPAAGATNTEFIRTSCSTTIYPKLCYYSALASHAITIQQNPKLLAHAALSVSLDTARSTSVDMVKLSRSTGMTPRQVGAMRDCIEELSDSVEQLRKSVAEMNQMTGSNFGLITNDIQTWVSAALTDDDTCMEGFAGKFMNGAVKTAVRGRIVNVAHMTSNALALINSFAALHG</sequence>
<accession>A0AAE1W1M7</accession>
<protein>
    <recommendedName>
        <fullName evidence="3">Pectinesterase inhibitor domain-containing protein</fullName>
    </recommendedName>
</protein>
<keyword evidence="5" id="KW-1185">Reference proteome</keyword>
<comment type="caution">
    <text evidence="4">The sequence shown here is derived from an EMBL/GenBank/DDBJ whole genome shotgun (WGS) entry which is preliminary data.</text>
</comment>
<dbReference type="NCBIfam" id="TIGR01614">
    <property type="entry name" value="PME_inhib"/>
    <property type="match status" value="1"/>
</dbReference>
<keyword evidence="1 2" id="KW-0732">Signal</keyword>
<feature type="chain" id="PRO_5041991277" description="Pectinesterase inhibitor domain-containing protein" evidence="2">
    <location>
        <begin position="29"/>
        <end position="202"/>
    </location>
</feature>
<dbReference type="FunFam" id="1.20.140.40:FF:000005">
    <property type="entry name" value="Pectin methylesterase inhibitor 1"/>
    <property type="match status" value="1"/>
</dbReference>
<reference evidence="4" key="2">
    <citation type="journal article" date="2024" name="Plant">
        <title>Genomic evolution and insights into agronomic trait innovations of Sesamum species.</title>
        <authorList>
            <person name="Miao H."/>
            <person name="Wang L."/>
            <person name="Qu L."/>
            <person name="Liu H."/>
            <person name="Sun Y."/>
            <person name="Le M."/>
            <person name="Wang Q."/>
            <person name="Wei S."/>
            <person name="Zheng Y."/>
            <person name="Lin W."/>
            <person name="Duan Y."/>
            <person name="Cao H."/>
            <person name="Xiong S."/>
            <person name="Wang X."/>
            <person name="Wei L."/>
            <person name="Li C."/>
            <person name="Ma Q."/>
            <person name="Ju M."/>
            <person name="Zhao R."/>
            <person name="Li G."/>
            <person name="Mu C."/>
            <person name="Tian Q."/>
            <person name="Mei H."/>
            <person name="Zhang T."/>
            <person name="Gao T."/>
            <person name="Zhang H."/>
        </authorList>
    </citation>
    <scope>NUCLEOTIDE SEQUENCE</scope>
    <source>
        <strain evidence="4">K16</strain>
    </source>
</reference>
<dbReference type="Pfam" id="PF04043">
    <property type="entry name" value="PMEI"/>
    <property type="match status" value="1"/>
</dbReference>
<dbReference type="GO" id="GO:0046910">
    <property type="term" value="F:pectinesterase inhibitor activity"/>
    <property type="evidence" value="ECO:0007669"/>
    <property type="project" value="UniProtKB-ARBA"/>
</dbReference>
<proteinExistence type="predicted"/>
<dbReference type="InterPro" id="IPR035513">
    <property type="entry name" value="Invertase/methylesterase_inhib"/>
</dbReference>